<evidence type="ECO:0000256" key="2">
    <source>
        <dbReference type="SAM" id="Phobius"/>
    </source>
</evidence>
<evidence type="ECO:0000313" key="4">
    <source>
        <dbReference type="Proteomes" id="UP000095751"/>
    </source>
</evidence>
<feature type="compositionally biased region" description="Polar residues" evidence="1">
    <location>
        <begin position="367"/>
        <end position="377"/>
    </location>
</feature>
<feature type="region of interest" description="Disordered" evidence="1">
    <location>
        <begin position="333"/>
        <end position="378"/>
    </location>
</feature>
<feature type="transmembrane region" description="Helical" evidence="2">
    <location>
        <begin position="121"/>
        <end position="146"/>
    </location>
</feature>
<dbReference type="KEGG" id="fcy:FRACYDRAFT_237367"/>
<proteinExistence type="predicted"/>
<dbReference type="Proteomes" id="UP000095751">
    <property type="component" value="Unassembled WGS sequence"/>
</dbReference>
<reference evidence="3 4" key="1">
    <citation type="submission" date="2016-09" db="EMBL/GenBank/DDBJ databases">
        <title>Extensive genetic diversity and differential bi-allelic expression allows diatom success in the polar Southern Ocean.</title>
        <authorList>
            <consortium name="DOE Joint Genome Institute"/>
            <person name="Mock T."/>
            <person name="Otillar R.P."/>
            <person name="Strauss J."/>
            <person name="Dupont C."/>
            <person name="Frickenhaus S."/>
            <person name="Maumus F."/>
            <person name="Mcmullan M."/>
            <person name="Sanges R."/>
            <person name="Schmutz J."/>
            <person name="Toseland A."/>
            <person name="Valas R."/>
            <person name="Veluchamy A."/>
            <person name="Ward B.J."/>
            <person name="Allen A."/>
            <person name="Barry K."/>
            <person name="Falciatore A."/>
            <person name="Ferrante M."/>
            <person name="Fortunato A.E."/>
            <person name="Gloeckner G."/>
            <person name="Gruber A."/>
            <person name="Hipkin R."/>
            <person name="Janech M."/>
            <person name="Kroth P."/>
            <person name="Leese F."/>
            <person name="Lindquist E."/>
            <person name="Lyon B.R."/>
            <person name="Martin J."/>
            <person name="Mayer C."/>
            <person name="Parker M."/>
            <person name="Quesneville H."/>
            <person name="Raymond J."/>
            <person name="Uhlig C."/>
            <person name="Valentin K.U."/>
            <person name="Worden A.Z."/>
            <person name="Armbrust E.V."/>
            <person name="Bowler C."/>
            <person name="Green B."/>
            <person name="Moulton V."/>
            <person name="Van Oosterhout C."/>
            <person name="Grigoriev I."/>
        </authorList>
    </citation>
    <scope>NUCLEOTIDE SEQUENCE [LARGE SCALE GENOMIC DNA]</scope>
    <source>
        <strain evidence="3 4">CCMP1102</strain>
    </source>
</reference>
<accession>A0A1E7FLS2</accession>
<dbReference type="EMBL" id="KV784356">
    <property type="protein sequence ID" value="OEU19074.1"/>
    <property type="molecule type" value="Genomic_DNA"/>
</dbReference>
<dbReference type="OrthoDB" id="57156at2759"/>
<gene>
    <name evidence="3" type="ORF">FRACYDRAFT_237367</name>
</gene>
<evidence type="ECO:0000313" key="3">
    <source>
        <dbReference type="EMBL" id="OEU19074.1"/>
    </source>
</evidence>
<evidence type="ECO:0000256" key="1">
    <source>
        <dbReference type="SAM" id="MobiDB-lite"/>
    </source>
</evidence>
<keyword evidence="2" id="KW-0812">Transmembrane</keyword>
<keyword evidence="2" id="KW-1133">Transmembrane helix</keyword>
<keyword evidence="4" id="KW-1185">Reference proteome</keyword>
<organism evidence="3 4">
    <name type="scientific">Fragilariopsis cylindrus CCMP1102</name>
    <dbReference type="NCBI Taxonomy" id="635003"/>
    <lineage>
        <taxon>Eukaryota</taxon>
        <taxon>Sar</taxon>
        <taxon>Stramenopiles</taxon>
        <taxon>Ochrophyta</taxon>
        <taxon>Bacillariophyta</taxon>
        <taxon>Bacillariophyceae</taxon>
        <taxon>Bacillariophycidae</taxon>
        <taxon>Bacillariales</taxon>
        <taxon>Bacillariaceae</taxon>
        <taxon>Fragilariopsis</taxon>
    </lineage>
</organism>
<protein>
    <submittedName>
        <fullName evidence="3">Uncharacterized protein</fullName>
    </submittedName>
</protein>
<name>A0A1E7FLS2_9STRA</name>
<sequence>MMKSPWKKKKPKWNTIPQPNDLAEAFIDSYRSGKYMDTNNTIPGFLLFKEKLTDASIDVENIIEFKSLLLEAIKKSYCINKNEKHPVAILLSETNGKCNKIGWLFNLGQKKTKSRTYTDKFLATALYNILGGGCDLGYCGILAIALGSTAKKATDRKAWIYSIARETANEILYKGMNDDTISTATTALTAALTVTTVANSSIPDVSSKRPPSLLTQDLVHDMVISPLTNRSNGRNFFPPVVLALDETVVSFPLLQSPSKAGMRIETTLKASLVETQYKTPSKNSLNESSNASFKSPVVDMSFDNKENSPGADECNPLSLSFRQDDIDTFPTVLFEKKQTRPPPTPATVQQDKRRRRSSIISPDRFKQTQVQEDSAPTESMEKKRLRYCVTSNLNNSNDDDLRAAAIDYLFGGGNTFETIDSIIAGRGKIPRKKLVSDAINFLSKNTHHDGSISNADKTFIQVVKPKARTKDIKPASYRKYIKRKGADIKKVVGTLFGNNEVIERDVLAHVLSNDYNQVVSEKKDTDTKISALEFIEVRNRAGFKVASSVVVSIMKDTTRLLLKNSKLREEKSPFEGQLQKKIGKIEKAGAVPSTFEYVECYITQENTGTCTYYYIEDVPLLIERLVAGCLLEGKYEDSIDISKFNNKIIVRFGCDRSGGDLIMGISLANRNRGNSGQYSIPIGVVEGATEVHSNLLKTVYSKPRRAILEQLVNQHLFMVRLHFYGEDGVTLRDVKCVLLRFNGIGIKRKMLSRTKFICNIDKNVLNDDAAVELKSKALGRSVANEVLINTNMFADLQEAEQQQNAFFDNNNNNNSSNEFELHLTVQLVKVEDMYVGCIITSTKTTEEIFSFEFDNGVDVNDIDSNYNSGDCLQLIGAIVEDGKMCNCAYGLSTCGASHPCPKCDWHLKDKSLPLWMEGFGSNPPTNCKQFKPRTGSTSRDACHKNFKKLRGERTDPATVESKKSVLSVVTEPLLHIDDDLLYLHNGEPMHVSQGCMTHLTKQTATQLESLDLGTEDDFISISTVEVEEHIESMDELQGSIDYKNARSAYNKADRLVKRKHTQYTQAIDDDDEEEDDIDNYFKEFEEAASQRDELGRQNGYISMMKRIQGGQELKSLMVTFNKSKKKNFNKAAYIFMKAVKTFAGDFNKGHGVHELTNSLGIRALEQRQKIYDTVISGCDDIRVAKVMDWWLNCANLLYHISLMLKSQDKLVEEDICKLKGLVVDYVCVWRNQLETYIKQNQNPIFWKMHMLCCGLIEFVEKTGMAGRCSAEGFENKHHVMNQIKRVMAPIALDKLRCEKLSQRQQSCLIPGIAEVQNFFDKEDRRNLPLQATVEKEAEDGYFVSSQENSIPDNLADIYFFMIHGKVPDEWAQTFHDSIFELENCFNRLIC</sequence>
<keyword evidence="2" id="KW-0472">Membrane</keyword>
<dbReference type="InParanoid" id="A0A1E7FLS2"/>